<evidence type="ECO:0000256" key="1">
    <source>
        <dbReference type="ARBA" id="ARBA00022723"/>
    </source>
</evidence>
<evidence type="ECO:0000313" key="8">
    <source>
        <dbReference type="EMBL" id="KAK9683169.1"/>
    </source>
</evidence>
<feature type="zinc finger region" description="C3H1-type" evidence="5">
    <location>
        <begin position="287"/>
        <end position="315"/>
    </location>
</feature>
<keyword evidence="3 5" id="KW-0863">Zinc-finger</keyword>
<keyword evidence="4 5" id="KW-0862">Zinc</keyword>
<dbReference type="FunFam" id="4.10.1000.10:FF:000002">
    <property type="entry name" value="Zinc finger protein 36, C3H1 type-like 1"/>
    <property type="match status" value="1"/>
</dbReference>
<feature type="domain" description="C3H1-type" evidence="7">
    <location>
        <begin position="325"/>
        <end position="352"/>
    </location>
</feature>
<protein>
    <recommendedName>
        <fullName evidence="7">C3H1-type domain-containing protein</fullName>
    </recommendedName>
</protein>
<dbReference type="GO" id="GO:0008270">
    <property type="term" value="F:zinc ion binding"/>
    <property type="evidence" value="ECO:0007669"/>
    <property type="project" value="UniProtKB-KW"/>
</dbReference>
<dbReference type="InterPro" id="IPR045877">
    <property type="entry name" value="ZFP36-like"/>
</dbReference>
<dbReference type="InterPro" id="IPR000571">
    <property type="entry name" value="Znf_CCCH"/>
</dbReference>
<evidence type="ECO:0000256" key="6">
    <source>
        <dbReference type="SAM" id="MobiDB-lite"/>
    </source>
</evidence>
<dbReference type="PANTHER" id="PTHR12547">
    <property type="entry name" value="CCCH ZINC FINGER/TIS11-RELATED"/>
    <property type="match status" value="1"/>
</dbReference>
<dbReference type="PANTHER" id="PTHR12547:SF162">
    <property type="entry name" value="ZINC FINGER CCCH DOMAIN-CONTAINING PROTEIN 15"/>
    <property type="match status" value="1"/>
</dbReference>
<dbReference type="GO" id="GO:0003729">
    <property type="term" value="F:mRNA binding"/>
    <property type="evidence" value="ECO:0007669"/>
    <property type="project" value="InterPro"/>
</dbReference>
<accession>A0AAW1I1U7</accession>
<evidence type="ECO:0000313" key="9">
    <source>
        <dbReference type="Proteomes" id="UP001443914"/>
    </source>
</evidence>
<dbReference type="Pfam" id="PF00642">
    <property type="entry name" value="zf-CCCH"/>
    <property type="match status" value="1"/>
</dbReference>
<keyword evidence="2" id="KW-0677">Repeat</keyword>
<evidence type="ECO:0000256" key="4">
    <source>
        <dbReference type="ARBA" id="ARBA00022833"/>
    </source>
</evidence>
<feature type="domain" description="C3H1-type" evidence="7">
    <location>
        <begin position="287"/>
        <end position="315"/>
    </location>
</feature>
<dbReference type="FunFam" id="4.10.1000.10:FF:000001">
    <property type="entry name" value="zinc finger CCCH domain-containing protein 15-like"/>
    <property type="match status" value="1"/>
</dbReference>
<dbReference type="SMART" id="SM00356">
    <property type="entry name" value="ZnF_C3H1"/>
    <property type="match status" value="2"/>
</dbReference>
<gene>
    <name evidence="8" type="ORF">RND81_10G120700</name>
</gene>
<dbReference type="Gene3D" id="4.10.1000.10">
    <property type="entry name" value="Zinc finger, CCCH-type"/>
    <property type="match status" value="2"/>
</dbReference>
<reference evidence="8" key="1">
    <citation type="submission" date="2024-03" db="EMBL/GenBank/DDBJ databases">
        <title>WGS assembly of Saponaria officinalis var. Norfolk2.</title>
        <authorList>
            <person name="Jenkins J."/>
            <person name="Shu S."/>
            <person name="Grimwood J."/>
            <person name="Barry K."/>
            <person name="Goodstein D."/>
            <person name="Schmutz J."/>
            <person name="Leebens-Mack J."/>
            <person name="Osbourn A."/>
        </authorList>
    </citation>
    <scope>NUCLEOTIDE SEQUENCE [LARGE SCALE GENOMIC DNA]</scope>
    <source>
        <strain evidence="8">JIC</strain>
    </source>
</reference>
<organism evidence="8 9">
    <name type="scientific">Saponaria officinalis</name>
    <name type="common">Common soapwort</name>
    <name type="synonym">Lychnis saponaria</name>
    <dbReference type="NCBI Taxonomy" id="3572"/>
    <lineage>
        <taxon>Eukaryota</taxon>
        <taxon>Viridiplantae</taxon>
        <taxon>Streptophyta</taxon>
        <taxon>Embryophyta</taxon>
        <taxon>Tracheophyta</taxon>
        <taxon>Spermatophyta</taxon>
        <taxon>Magnoliopsida</taxon>
        <taxon>eudicotyledons</taxon>
        <taxon>Gunneridae</taxon>
        <taxon>Pentapetalae</taxon>
        <taxon>Caryophyllales</taxon>
        <taxon>Caryophyllaceae</taxon>
        <taxon>Caryophylleae</taxon>
        <taxon>Saponaria</taxon>
    </lineage>
</organism>
<evidence type="ECO:0000256" key="3">
    <source>
        <dbReference type="ARBA" id="ARBA00022771"/>
    </source>
</evidence>
<dbReference type="EMBL" id="JBDFQZ010000010">
    <property type="protein sequence ID" value="KAK9683169.1"/>
    <property type="molecule type" value="Genomic_DNA"/>
</dbReference>
<keyword evidence="9" id="KW-1185">Reference proteome</keyword>
<name>A0AAW1I1U7_SAPOF</name>
<keyword evidence="1 5" id="KW-0479">Metal-binding</keyword>
<dbReference type="InterPro" id="IPR036855">
    <property type="entry name" value="Znf_CCCH_sf"/>
</dbReference>
<evidence type="ECO:0000259" key="7">
    <source>
        <dbReference type="PROSITE" id="PS50103"/>
    </source>
</evidence>
<dbReference type="SUPFAM" id="SSF90229">
    <property type="entry name" value="CCCH zinc finger"/>
    <property type="match status" value="2"/>
</dbReference>
<feature type="zinc finger region" description="C3H1-type" evidence="5">
    <location>
        <begin position="325"/>
        <end position="352"/>
    </location>
</feature>
<feature type="region of interest" description="Disordered" evidence="6">
    <location>
        <begin position="19"/>
        <end position="39"/>
    </location>
</feature>
<comment type="caution">
    <text evidence="8">The sequence shown here is derived from an EMBL/GenBank/DDBJ whole genome shotgun (WGS) entry which is preliminary data.</text>
</comment>
<dbReference type="PROSITE" id="PS50103">
    <property type="entry name" value="ZF_C3H1"/>
    <property type="match status" value="2"/>
</dbReference>
<evidence type="ECO:0000256" key="5">
    <source>
        <dbReference type="PROSITE-ProRule" id="PRU00723"/>
    </source>
</evidence>
<evidence type="ECO:0000256" key="2">
    <source>
        <dbReference type="ARBA" id="ARBA00022737"/>
    </source>
</evidence>
<sequence length="352" mass="39622">MFKTMHEYYDDLNTSLFSPSSTFSSPPSTRAVEDDTAPENPTHLYRARLILENHLYDELLTRYKLAITRLGELTMEANSLLEENEWLQLANEDLTRGLNRLLISPEPPFGDNNSHSLVGMISTNDHLLMSSEPPFGGSNNHSLVGMSSTNDHLFMSSKPPFSGSNSHDLVGMISTNDHLLISSESPFGGGNVHNNFVDMISNNSPTSVINNNDHREERVLLPKSISVPSLGYFKLKKSSPSTTPTTPMTTSNLSICSSSTQDVNGIRLRIQRDVDKAIELDVYNQGMYKTELCNKWQQTNTCPYRDHCRFAHGLSELRPVIRHPRYKTQVCRMVLSGTMCPYGHRCHFRHST</sequence>
<dbReference type="AlphaFoldDB" id="A0AAW1I1U7"/>
<feature type="compositionally biased region" description="Low complexity" evidence="6">
    <location>
        <begin position="19"/>
        <end position="29"/>
    </location>
</feature>
<proteinExistence type="predicted"/>
<dbReference type="Proteomes" id="UP001443914">
    <property type="component" value="Unassembled WGS sequence"/>
</dbReference>